<dbReference type="SUPFAM" id="SSF50346">
    <property type="entry name" value="PRC-barrel domain"/>
    <property type="match status" value="1"/>
</dbReference>
<dbReference type="Proteomes" id="UP000437736">
    <property type="component" value="Unassembled WGS sequence"/>
</dbReference>
<dbReference type="Gene3D" id="2.30.30.240">
    <property type="entry name" value="PRC-barrel domain"/>
    <property type="match status" value="1"/>
</dbReference>
<evidence type="ECO:0000313" key="3">
    <source>
        <dbReference type="Proteomes" id="UP000437736"/>
    </source>
</evidence>
<comment type="caution">
    <text evidence="2">The sequence shown here is derived from an EMBL/GenBank/DDBJ whole genome shotgun (WGS) entry which is preliminary data.</text>
</comment>
<dbReference type="InterPro" id="IPR027275">
    <property type="entry name" value="PRC-brl_dom"/>
</dbReference>
<name>A0ABW9QVA8_9ACTN</name>
<proteinExistence type="predicted"/>
<dbReference type="EMBL" id="WJHE01000545">
    <property type="protein sequence ID" value="MST33281.1"/>
    <property type="molecule type" value="Genomic_DNA"/>
</dbReference>
<reference evidence="2 3" key="1">
    <citation type="submission" date="2019-11" db="EMBL/GenBank/DDBJ databases">
        <title>Acidiferrimicrobium australis gen. nov., sp. nov., an acidophilic and obligately heterotrophic, member of the Actinobacteria that catalyses dissimilatory oxido- reduction of iron isolated from metal-rich acidic water in Chile.</title>
        <authorList>
            <person name="Gonzalez D."/>
            <person name="Huber K."/>
            <person name="Hedrich S."/>
            <person name="Rojas-Villalobos C."/>
            <person name="Quatrini R."/>
            <person name="Dinamarca M.A."/>
            <person name="Schwarz A."/>
            <person name="Canales C."/>
            <person name="Nancucheo I."/>
        </authorList>
    </citation>
    <scope>NUCLEOTIDE SEQUENCE [LARGE SCALE GENOMIC DNA]</scope>
    <source>
        <strain evidence="2 3">USS-CCA1</strain>
    </source>
</reference>
<evidence type="ECO:0000259" key="1">
    <source>
        <dbReference type="Pfam" id="PF05239"/>
    </source>
</evidence>
<gene>
    <name evidence="2" type="ORF">GHK86_11190</name>
</gene>
<evidence type="ECO:0000313" key="2">
    <source>
        <dbReference type="EMBL" id="MST33281.1"/>
    </source>
</evidence>
<dbReference type="Pfam" id="PF05239">
    <property type="entry name" value="PRC"/>
    <property type="match status" value="1"/>
</dbReference>
<sequence>MADVLADEVVAGDGGRVARVVIDPVGRVLTHLVVVPDGAALGRLVPLALVADPGPPVRLTCGRSELMALEEAEETHFFAGEPSSGYAGDQVLVWPYLGLGGVNGLGAPGVGAVPPVVYDRVPLGEVEVRRGDPVRASDGDIGRVRGLVVDPADRHVTHVLLEEGHLWGRKQVALPVSAVRRGDDGGLEVALRKEEIRDLPPVDLAGG</sequence>
<protein>
    <recommendedName>
        <fullName evidence="1">PRC-barrel domain-containing protein</fullName>
    </recommendedName>
</protein>
<accession>A0ABW9QVA8</accession>
<feature type="domain" description="PRC-barrel" evidence="1">
    <location>
        <begin position="130"/>
        <end position="184"/>
    </location>
</feature>
<organism evidence="2 3">
    <name type="scientific">Acidiferrimicrobium australe</name>
    <dbReference type="NCBI Taxonomy" id="2664430"/>
    <lineage>
        <taxon>Bacteria</taxon>
        <taxon>Bacillati</taxon>
        <taxon>Actinomycetota</taxon>
        <taxon>Acidimicrobiia</taxon>
        <taxon>Acidimicrobiales</taxon>
        <taxon>Acidimicrobiaceae</taxon>
        <taxon>Acidiferrimicrobium</taxon>
    </lineage>
</organism>
<keyword evidence="3" id="KW-1185">Reference proteome</keyword>
<dbReference type="InterPro" id="IPR011033">
    <property type="entry name" value="PRC_barrel-like_sf"/>
</dbReference>